<comment type="subcellular location">
    <subcellularLocation>
        <location evidence="1">Membrane</location>
        <topology evidence="1">Multi-pass membrane protein</topology>
    </subcellularLocation>
</comment>
<evidence type="ECO:0000256" key="4">
    <source>
        <dbReference type="ARBA" id="ARBA00022592"/>
    </source>
</evidence>
<accession>A0A5B7D9X2</accession>
<organism evidence="8 9">
    <name type="scientific">Portunus trituberculatus</name>
    <name type="common">Swimming crab</name>
    <name type="synonym">Neptunus trituberculatus</name>
    <dbReference type="NCBI Taxonomy" id="210409"/>
    <lineage>
        <taxon>Eukaryota</taxon>
        <taxon>Metazoa</taxon>
        <taxon>Ecdysozoa</taxon>
        <taxon>Arthropoda</taxon>
        <taxon>Crustacea</taxon>
        <taxon>Multicrustacea</taxon>
        <taxon>Malacostraca</taxon>
        <taxon>Eumalacostraca</taxon>
        <taxon>Eucarida</taxon>
        <taxon>Decapoda</taxon>
        <taxon>Pleocyemata</taxon>
        <taxon>Brachyura</taxon>
        <taxon>Eubrachyura</taxon>
        <taxon>Portunoidea</taxon>
        <taxon>Portunidae</taxon>
        <taxon>Portuninae</taxon>
        <taxon>Portunus</taxon>
    </lineage>
</organism>
<gene>
    <name evidence="8" type="primary">slc20a1-a</name>
    <name evidence="8" type="ORF">E2C01_010836</name>
</gene>
<evidence type="ECO:0000256" key="2">
    <source>
        <dbReference type="ARBA" id="ARBA00009916"/>
    </source>
</evidence>
<keyword evidence="7" id="KW-0472">Membrane</keyword>
<dbReference type="PANTHER" id="PTHR11101">
    <property type="entry name" value="PHOSPHATE TRANSPORTER"/>
    <property type="match status" value="1"/>
</dbReference>
<dbReference type="InterPro" id="IPR001204">
    <property type="entry name" value="Phos_transporter"/>
</dbReference>
<evidence type="ECO:0000256" key="5">
    <source>
        <dbReference type="ARBA" id="ARBA00022692"/>
    </source>
</evidence>
<keyword evidence="9" id="KW-1185">Reference proteome</keyword>
<proteinExistence type="inferred from homology"/>
<dbReference type="GO" id="GO:0016020">
    <property type="term" value="C:membrane"/>
    <property type="evidence" value="ECO:0007669"/>
    <property type="project" value="UniProtKB-SubCell"/>
</dbReference>
<dbReference type="PANTHER" id="PTHR11101:SF80">
    <property type="entry name" value="PHOSPHATE TRANSPORTER"/>
    <property type="match status" value="1"/>
</dbReference>
<keyword evidence="6" id="KW-1133">Transmembrane helix</keyword>
<evidence type="ECO:0000256" key="1">
    <source>
        <dbReference type="ARBA" id="ARBA00004141"/>
    </source>
</evidence>
<evidence type="ECO:0000256" key="3">
    <source>
        <dbReference type="ARBA" id="ARBA00022448"/>
    </source>
</evidence>
<keyword evidence="3" id="KW-0813">Transport</keyword>
<sequence length="148" mass="16032">MASSLIRYKVSDTVRKGILDVTLYNDSEKELMLGSLAALGGSAIWNLVATFFKLPISGTHTIVGATVGFSLCARGFSGVNWITFGKIGLETGSVVARPAPRRSGDVWPVGRLAVALLPRRVTGSDQFLPILRTQPDVFTSLHYYRCKS</sequence>
<keyword evidence="4" id="KW-0592">Phosphate transport</keyword>
<dbReference type="GO" id="GO:0005315">
    <property type="term" value="F:phosphate transmembrane transporter activity"/>
    <property type="evidence" value="ECO:0007669"/>
    <property type="project" value="InterPro"/>
</dbReference>
<evidence type="ECO:0000256" key="7">
    <source>
        <dbReference type="ARBA" id="ARBA00023136"/>
    </source>
</evidence>
<dbReference type="AlphaFoldDB" id="A0A5B7D9X2"/>
<evidence type="ECO:0000313" key="9">
    <source>
        <dbReference type="Proteomes" id="UP000324222"/>
    </source>
</evidence>
<comment type="caution">
    <text evidence="8">The sequence shown here is derived from an EMBL/GenBank/DDBJ whole genome shotgun (WGS) entry which is preliminary data.</text>
</comment>
<reference evidence="8 9" key="1">
    <citation type="submission" date="2019-05" db="EMBL/GenBank/DDBJ databases">
        <title>Another draft genome of Portunus trituberculatus and its Hox gene families provides insights of decapod evolution.</title>
        <authorList>
            <person name="Jeong J.-H."/>
            <person name="Song I."/>
            <person name="Kim S."/>
            <person name="Choi T."/>
            <person name="Kim D."/>
            <person name="Ryu S."/>
            <person name="Kim W."/>
        </authorList>
    </citation>
    <scope>NUCLEOTIDE SEQUENCE [LARGE SCALE GENOMIC DNA]</scope>
    <source>
        <tissue evidence="8">Muscle</tissue>
    </source>
</reference>
<evidence type="ECO:0000313" key="8">
    <source>
        <dbReference type="EMBL" id="MPC17965.1"/>
    </source>
</evidence>
<dbReference type="Proteomes" id="UP000324222">
    <property type="component" value="Unassembled WGS sequence"/>
</dbReference>
<dbReference type="Pfam" id="PF01384">
    <property type="entry name" value="PHO4"/>
    <property type="match status" value="1"/>
</dbReference>
<dbReference type="EMBL" id="VSRR010000635">
    <property type="protein sequence ID" value="MPC17965.1"/>
    <property type="molecule type" value="Genomic_DNA"/>
</dbReference>
<evidence type="ECO:0000256" key="6">
    <source>
        <dbReference type="ARBA" id="ARBA00022989"/>
    </source>
</evidence>
<dbReference type="OrthoDB" id="260807at2759"/>
<dbReference type="GO" id="GO:0035435">
    <property type="term" value="P:phosphate ion transmembrane transport"/>
    <property type="evidence" value="ECO:0007669"/>
    <property type="project" value="TreeGrafter"/>
</dbReference>
<protein>
    <submittedName>
        <fullName evidence="8">Sodium-dependent phosphate transporter 1-A</fullName>
    </submittedName>
</protein>
<keyword evidence="5" id="KW-0812">Transmembrane</keyword>
<name>A0A5B7D9X2_PORTR</name>
<comment type="similarity">
    <text evidence="2">Belongs to the inorganic phosphate transporter (PiT) (TC 2.A.20) family.</text>
</comment>